<proteinExistence type="predicted"/>
<dbReference type="Pfam" id="PF08713">
    <property type="entry name" value="DNA_alkylation"/>
    <property type="match status" value="1"/>
</dbReference>
<dbReference type="InterPro" id="IPR014825">
    <property type="entry name" value="DNA_alkylation"/>
</dbReference>
<name>A0A1X1KQI3_STRMT</name>
<dbReference type="AlphaFoldDB" id="A0A1X1KQI3"/>
<dbReference type="CDD" id="cd07064">
    <property type="entry name" value="AlkD_like_1"/>
    <property type="match status" value="1"/>
</dbReference>
<comment type="caution">
    <text evidence="1">The sequence shown here is derived from an EMBL/GenBank/DDBJ whole genome shotgun (WGS) entry which is preliminary data.</text>
</comment>
<dbReference type="PANTHER" id="PTHR34070">
    <property type="entry name" value="ARMADILLO-TYPE FOLD"/>
    <property type="match status" value="1"/>
</dbReference>
<sequence>MSLTDLLEELEAAKDPKKAGPMEAYMRHQFSFLGVAAPERNALYKKYFPEVKRTKIIDWDFVDTCWEKESREYQYVAANYLKAMQSYLKDSDLPKLEQLVVTKSWWDTVDILDRVVGSLVYNKPELEKIILQWSLSDNIWLRRVAIDHQLLRKEKTNVQLMEKILLHNLNQTEFFINKAIGWALRDYSKTNPVWVACFIEKNKERMAELSIKEASKYLSHGKFPN</sequence>
<accession>A0A1X1KQI3</accession>
<evidence type="ECO:0000313" key="1">
    <source>
        <dbReference type="EMBL" id="ORP01569.1"/>
    </source>
</evidence>
<dbReference type="Gene3D" id="1.25.40.290">
    <property type="entry name" value="ARM repeat domains"/>
    <property type="match status" value="1"/>
</dbReference>
<gene>
    <name evidence="1" type="ORF">B7695_05970</name>
</gene>
<protein>
    <submittedName>
        <fullName evidence="1">DNA alkylation repair protein</fullName>
    </submittedName>
</protein>
<dbReference type="Gene3D" id="1.20.1660.10">
    <property type="entry name" value="Hypothetical protein (EF3068)"/>
    <property type="match status" value="1"/>
</dbReference>
<evidence type="ECO:0000313" key="2">
    <source>
        <dbReference type="Proteomes" id="UP000193517"/>
    </source>
</evidence>
<organism evidence="1 2">
    <name type="scientific">Streptococcus mitis</name>
    <dbReference type="NCBI Taxonomy" id="28037"/>
    <lineage>
        <taxon>Bacteria</taxon>
        <taxon>Bacillati</taxon>
        <taxon>Bacillota</taxon>
        <taxon>Bacilli</taxon>
        <taxon>Lactobacillales</taxon>
        <taxon>Streptococcaceae</taxon>
        <taxon>Streptococcus</taxon>
        <taxon>Streptococcus mitis group</taxon>
    </lineage>
</organism>
<dbReference type="Proteomes" id="UP000193517">
    <property type="component" value="Unassembled WGS sequence"/>
</dbReference>
<reference evidence="1 2" key="1">
    <citation type="journal article" date="2016" name="Eur. J. Clin. Microbiol. Infect. Dis.">
        <title>Whole genome sequencing as a tool for phylogenetic analysis of clinical strains of Mitis group streptococci.</title>
        <authorList>
            <person name="Rasmussen L.H."/>
            <person name="Dargis R."/>
            <person name="Hojholt K."/>
            <person name="Christensen J.J."/>
            <person name="Skovgaard O."/>
            <person name="Justesen U.S."/>
            <person name="Rosenvinge F.S."/>
            <person name="Moser C."/>
            <person name="Lukjancenko O."/>
            <person name="Rasmussen S."/>
            <person name="Nielsen X.C."/>
        </authorList>
    </citation>
    <scope>NUCLEOTIDE SEQUENCE [LARGE SCALE GENOMIC DNA]</scope>
    <source>
        <strain evidence="1 2">OD_317805_11</strain>
    </source>
</reference>
<dbReference type="RefSeq" id="WP_084890432.1">
    <property type="nucleotide sequence ID" value="NZ_NCVK01000022.1"/>
</dbReference>
<dbReference type="InterPro" id="IPR016024">
    <property type="entry name" value="ARM-type_fold"/>
</dbReference>
<dbReference type="PANTHER" id="PTHR34070:SF1">
    <property type="entry name" value="DNA ALKYLATION REPAIR PROTEIN"/>
    <property type="match status" value="1"/>
</dbReference>
<dbReference type="OrthoDB" id="9775346at2"/>
<dbReference type="EMBL" id="NCVK01000022">
    <property type="protein sequence ID" value="ORP01569.1"/>
    <property type="molecule type" value="Genomic_DNA"/>
</dbReference>
<dbReference type="SUPFAM" id="SSF48371">
    <property type="entry name" value="ARM repeat"/>
    <property type="match status" value="1"/>
</dbReference>